<dbReference type="Proteomes" id="UP000217895">
    <property type="component" value="Chromosome"/>
</dbReference>
<dbReference type="EMBL" id="AP018203">
    <property type="protein sequence ID" value="BAY57146.1"/>
    <property type="molecule type" value="Genomic_DNA"/>
</dbReference>
<protein>
    <submittedName>
        <fullName evidence="2">Uncharacterized protein</fullName>
    </submittedName>
</protein>
<keyword evidence="1" id="KW-0732">Signal</keyword>
<accession>A0A1Z4JK86</accession>
<keyword evidence="3" id="KW-1185">Reference proteome</keyword>
<evidence type="ECO:0000313" key="3">
    <source>
        <dbReference type="Proteomes" id="UP000217895"/>
    </source>
</evidence>
<feature type="signal peptide" evidence="1">
    <location>
        <begin position="1"/>
        <end position="19"/>
    </location>
</feature>
<proteinExistence type="predicted"/>
<evidence type="ECO:0000256" key="1">
    <source>
        <dbReference type="SAM" id="SignalP"/>
    </source>
</evidence>
<evidence type="ECO:0000313" key="2">
    <source>
        <dbReference type="EMBL" id="BAY57146.1"/>
    </source>
</evidence>
<reference evidence="2 3" key="1">
    <citation type="submission" date="2017-06" db="EMBL/GenBank/DDBJ databases">
        <title>Genome sequencing of cyanobaciteial culture collection at National Institute for Environmental Studies (NIES).</title>
        <authorList>
            <person name="Hirose Y."/>
            <person name="Shimura Y."/>
            <person name="Fujisawa T."/>
            <person name="Nakamura Y."/>
            <person name="Kawachi M."/>
        </authorList>
    </citation>
    <scope>NUCLEOTIDE SEQUENCE [LARGE SCALE GENOMIC DNA]</scope>
    <source>
        <strain evidence="2 3">NIES-2135</strain>
    </source>
</reference>
<feature type="chain" id="PRO_5011109481" evidence="1">
    <location>
        <begin position="20"/>
        <end position="84"/>
    </location>
</feature>
<sequence>MKNTLIAILGLLLMNRAVAQTPHNMEMQPAQTGQFHRIEQPLENKAIVTLGGIGLISLELWWFLSSKPKRRKGSPQSEIQTGEN</sequence>
<name>A0A1Z4JK86_LEPBY</name>
<gene>
    <name evidence="2" type="ORF">NIES2135_40100</name>
</gene>
<dbReference type="AlphaFoldDB" id="A0A1Z4JK86"/>
<organism evidence="2 3">
    <name type="scientific">Leptolyngbya boryana NIES-2135</name>
    <dbReference type="NCBI Taxonomy" id="1973484"/>
    <lineage>
        <taxon>Bacteria</taxon>
        <taxon>Bacillati</taxon>
        <taxon>Cyanobacteriota</taxon>
        <taxon>Cyanophyceae</taxon>
        <taxon>Leptolyngbyales</taxon>
        <taxon>Leptolyngbyaceae</taxon>
        <taxon>Leptolyngbya group</taxon>
        <taxon>Leptolyngbya</taxon>
    </lineage>
</organism>